<gene>
    <name evidence="1" type="ORF">HAX54_016820</name>
</gene>
<reference evidence="1 2" key="1">
    <citation type="journal article" date="2021" name="BMC Genomics">
        <title>Datura genome reveals duplications of psychoactive alkaloid biosynthetic genes and high mutation rate following tissue culture.</title>
        <authorList>
            <person name="Rajewski A."/>
            <person name="Carter-House D."/>
            <person name="Stajich J."/>
            <person name="Litt A."/>
        </authorList>
    </citation>
    <scope>NUCLEOTIDE SEQUENCE [LARGE SCALE GENOMIC DNA]</scope>
    <source>
        <strain evidence="1">AR-01</strain>
    </source>
</reference>
<keyword evidence="2" id="KW-1185">Reference proteome</keyword>
<protein>
    <submittedName>
        <fullName evidence="1">Uncharacterized protein</fullName>
    </submittedName>
</protein>
<evidence type="ECO:0000313" key="1">
    <source>
        <dbReference type="EMBL" id="MCD9559088.1"/>
    </source>
</evidence>
<accession>A0ABS8UL47</accession>
<evidence type="ECO:0000313" key="2">
    <source>
        <dbReference type="Proteomes" id="UP000823775"/>
    </source>
</evidence>
<sequence length="146" mass="16544">MDDESSRRKIGNVMRETCETQLMREAQPMRKRQNTLENHEEKDIELRTTCETQVAVHKHNSSAVHKQITGQDDSHLCWELRNAGTHLQSQVQRRCRPLPPTWATPASHGLRPAKCRFSASTGGVGPMFCLNPGTPLAFCKCPPTFY</sequence>
<dbReference type="Proteomes" id="UP000823775">
    <property type="component" value="Unassembled WGS sequence"/>
</dbReference>
<organism evidence="1 2">
    <name type="scientific">Datura stramonium</name>
    <name type="common">Jimsonweed</name>
    <name type="synonym">Common thornapple</name>
    <dbReference type="NCBI Taxonomy" id="4076"/>
    <lineage>
        <taxon>Eukaryota</taxon>
        <taxon>Viridiplantae</taxon>
        <taxon>Streptophyta</taxon>
        <taxon>Embryophyta</taxon>
        <taxon>Tracheophyta</taxon>
        <taxon>Spermatophyta</taxon>
        <taxon>Magnoliopsida</taxon>
        <taxon>eudicotyledons</taxon>
        <taxon>Gunneridae</taxon>
        <taxon>Pentapetalae</taxon>
        <taxon>asterids</taxon>
        <taxon>lamiids</taxon>
        <taxon>Solanales</taxon>
        <taxon>Solanaceae</taxon>
        <taxon>Solanoideae</taxon>
        <taxon>Datureae</taxon>
        <taxon>Datura</taxon>
    </lineage>
</organism>
<proteinExistence type="predicted"/>
<comment type="caution">
    <text evidence="1">The sequence shown here is derived from an EMBL/GenBank/DDBJ whole genome shotgun (WGS) entry which is preliminary data.</text>
</comment>
<dbReference type="EMBL" id="JACEIK010002095">
    <property type="protein sequence ID" value="MCD9559088.1"/>
    <property type="molecule type" value="Genomic_DNA"/>
</dbReference>
<feature type="non-terminal residue" evidence="1">
    <location>
        <position position="146"/>
    </location>
</feature>
<name>A0ABS8UL47_DATST</name>